<evidence type="ECO:0000256" key="1">
    <source>
        <dbReference type="SAM" id="SignalP"/>
    </source>
</evidence>
<evidence type="ECO:0000313" key="3">
    <source>
        <dbReference type="RefSeq" id="XP_022310488.1"/>
    </source>
</evidence>
<keyword evidence="1" id="KW-0732">Signal</keyword>
<dbReference type="Proteomes" id="UP000694844">
    <property type="component" value="Chromosome 9"/>
</dbReference>
<keyword evidence="2" id="KW-1185">Reference proteome</keyword>
<dbReference type="OrthoDB" id="6105671at2759"/>
<feature type="chain" id="PRO_5034544288" evidence="1">
    <location>
        <begin position="32"/>
        <end position="103"/>
    </location>
</feature>
<protein>
    <submittedName>
        <fullName evidence="3">Cell death abnormality protein 1-like</fullName>
    </submittedName>
</protein>
<gene>
    <name evidence="3" type="primary">LOC111115882</name>
</gene>
<evidence type="ECO:0000313" key="2">
    <source>
        <dbReference type="Proteomes" id="UP000694844"/>
    </source>
</evidence>
<sequence length="103" mass="11020">MYILLINKVSLSVSLLVHISALSMSTGISKADKINLTDYPARKCVSGFRIIKGECKECIGFYGTNCGQPCVKGFYGEGCRSYCNCSAGQTCNQFVGCIPSGAE</sequence>
<organism evidence="2 3">
    <name type="scientific">Crassostrea virginica</name>
    <name type="common">Eastern oyster</name>
    <dbReference type="NCBI Taxonomy" id="6565"/>
    <lineage>
        <taxon>Eukaryota</taxon>
        <taxon>Metazoa</taxon>
        <taxon>Spiralia</taxon>
        <taxon>Lophotrochozoa</taxon>
        <taxon>Mollusca</taxon>
        <taxon>Bivalvia</taxon>
        <taxon>Autobranchia</taxon>
        <taxon>Pteriomorphia</taxon>
        <taxon>Ostreida</taxon>
        <taxon>Ostreoidea</taxon>
        <taxon>Ostreidae</taxon>
        <taxon>Crassostrea</taxon>
    </lineage>
</organism>
<dbReference type="AlphaFoldDB" id="A0A8B8C461"/>
<dbReference type="Gene3D" id="2.170.300.10">
    <property type="entry name" value="Tie2 ligand-binding domain superfamily"/>
    <property type="match status" value="1"/>
</dbReference>
<proteinExistence type="predicted"/>
<accession>A0A8B8C461</accession>
<dbReference type="GeneID" id="111115882"/>
<reference evidence="3" key="1">
    <citation type="submission" date="2025-08" db="UniProtKB">
        <authorList>
            <consortium name="RefSeq"/>
        </authorList>
    </citation>
    <scope>IDENTIFICATION</scope>
    <source>
        <tissue evidence="3">Whole sample</tissue>
    </source>
</reference>
<feature type="signal peptide" evidence="1">
    <location>
        <begin position="1"/>
        <end position="31"/>
    </location>
</feature>
<dbReference type="RefSeq" id="XP_022310488.1">
    <property type="nucleotide sequence ID" value="XM_022454780.1"/>
</dbReference>
<dbReference type="KEGG" id="cvn:111115882"/>
<name>A0A8B8C461_CRAVI</name>